<organism evidence="6">
    <name type="scientific">bioreactor metagenome</name>
    <dbReference type="NCBI Taxonomy" id="1076179"/>
    <lineage>
        <taxon>unclassified sequences</taxon>
        <taxon>metagenomes</taxon>
        <taxon>ecological metagenomes</taxon>
    </lineage>
</organism>
<gene>
    <name evidence="6" type="ORF">SDC9_102403</name>
</gene>
<sequence length="469" mass="53828">MDHPYFIKFNETTGKPYVIVPLLAKYVREHLHYLLVRDNGKQGLLKYVYEDGCYRLYSNDMLMGCIKQYISDYNEELVKMGQVSETLNHIVTDLNYVTQDDLNDNEDLINFSNGLLRLAEDELQLFPHRPDVLSTIQIPCEWKGVPTPTPVFDSYIRTLTNGDMAIEQLLLEFIGACISNVKGSRMKKSLFLVGNGDTGKSQLKSLVEKFLGRENFIGIDLKDIEARFGTGAIYGTRLAGSSDMSFLSVSELKTFKMITGGDAIFAEFKGLQGFQYTYNGLLWFCMNKLPKFGGDDGQWVYDRIMVVNCPNVIPKDKQDRKLLDKMYAERDGIVYKAVKALQTVIANGYCFSETPKIIESRQEYKSTNSTVISFFEECMCPWQGGTINRHCTTGRIYKVYQAWCRENNNGYAKNTKEFREDLAKYLNTTFADMTTRQNGNTYYRKYSLTLEAKEQFSKEYGYDSTTDFL</sequence>
<keyword evidence="4" id="KW-0067">ATP-binding</keyword>
<dbReference type="PROSITE" id="PS51206">
    <property type="entry name" value="SF3_HELICASE_1"/>
    <property type="match status" value="1"/>
</dbReference>
<dbReference type="PANTHER" id="PTHR35372:SF2">
    <property type="entry name" value="SF3 HELICASE DOMAIN-CONTAINING PROTEIN"/>
    <property type="match status" value="1"/>
</dbReference>
<keyword evidence="1" id="KW-0547">Nucleotide-binding</keyword>
<accession>A0A645ARS3</accession>
<evidence type="ECO:0000256" key="3">
    <source>
        <dbReference type="ARBA" id="ARBA00022806"/>
    </source>
</evidence>
<dbReference type="Gene3D" id="3.40.50.300">
    <property type="entry name" value="P-loop containing nucleotide triphosphate hydrolases"/>
    <property type="match status" value="1"/>
</dbReference>
<dbReference type="Pfam" id="PF03288">
    <property type="entry name" value="Pox_D5"/>
    <property type="match status" value="1"/>
</dbReference>
<comment type="caution">
    <text evidence="6">The sequence shown here is derived from an EMBL/GenBank/DDBJ whole genome shotgun (WGS) entry which is preliminary data.</text>
</comment>
<evidence type="ECO:0000259" key="5">
    <source>
        <dbReference type="PROSITE" id="PS51206"/>
    </source>
</evidence>
<evidence type="ECO:0000313" key="6">
    <source>
        <dbReference type="EMBL" id="MPM55606.1"/>
    </source>
</evidence>
<dbReference type="InterPro" id="IPR004968">
    <property type="entry name" value="DNA_primase/NTPase_C"/>
</dbReference>
<dbReference type="Pfam" id="PF19263">
    <property type="entry name" value="DUF5906"/>
    <property type="match status" value="1"/>
</dbReference>
<dbReference type="InterPro" id="IPR014015">
    <property type="entry name" value="Helicase_SF3_DNA-vir"/>
</dbReference>
<feature type="domain" description="SF3 helicase" evidence="5">
    <location>
        <begin position="165"/>
        <end position="322"/>
    </location>
</feature>
<evidence type="ECO:0000256" key="2">
    <source>
        <dbReference type="ARBA" id="ARBA00022801"/>
    </source>
</evidence>
<dbReference type="SMART" id="SM00885">
    <property type="entry name" value="D5_N"/>
    <property type="match status" value="1"/>
</dbReference>
<dbReference type="AlphaFoldDB" id="A0A645ARS3"/>
<dbReference type="GO" id="GO:0004386">
    <property type="term" value="F:helicase activity"/>
    <property type="evidence" value="ECO:0007669"/>
    <property type="project" value="UniProtKB-KW"/>
</dbReference>
<keyword evidence="3" id="KW-0347">Helicase</keyword>
<dbReference type="EMBL" id="VSSQ01015349">
    <property type="protein sequence ID" value="MPM55606.1"/>
    <property type="molecule type" value="Genomic_DNA"/>
</dbReference>
<dbReference type="InterPro" id="IPR014818">
    <property type="entry name" value="Phage/plasmid_primase_P4_C"/>
</dbReference>
<dbReference type="NCBIfam" id="TIGR01613">
    <property type="entry name" value="primase_Cterm"/>
    <property type="match status" value="1"/>
</dbReference>
<dbReference type="Pfam" id="PF08706">
    <property type="entry name" value="D5_N"/>
    <property type="match status" value="1"/>
</dbReference>
<evidence type="ECO:0000256" key="4">
    <source>
        <dbReference type="ARBA" id="ARBA00022840"/>
    </source>
</evidence>
<dbReference type="InterPro" id="IPR045455">
    <property type="entry name" value="NrS-1_pol-like_helicase"/>
</dbReference>
<dbReference type="InterPro" id="IPR051620">
    <property type="entry name" value="ORF904-like_C"/>
</dbReference>
<keyword evidence="2" id="KW-0378">Hydrolase</keyword>
<protein>
    <recommendedName>
        <fullName evidence="5">SF3 helicase domain-containing protein</fullName>
    </recommendedName>
</protein>
<dbReference type="InterPro" id="IPR027417">
    <property type="entry name" value="P-loop_NTPase"/>
</dbReference>
<reference evidence="6" key="1">
    <citation type="submission" date="2019-08" db="EMBL/GenBank/DDBJ databases">
        <authorList>
            <person name="Kucharzyk K."/>
            <person name="Murdoch R.W."/>
            <person name="Higgins S."/>
            <person name="Loffler F."/>
        </authorList>
    </citation>
    <scope>NUCLEOTIDE SEQUENCE</scope>
</reference>
<dbReference type="InterPro" id="IPR006500">
    <property type="entry name" value="Helicase_put_C_phage/plasmid"/>
</dbReference>
<dbReference type="GO" id="GO:0005524">
    <property type="term" value="F:ATP binding"/>
    <property type="evidence" value="ECO:0007669"/>
    <property type="project" value="UniProtKB-KW"/>
</dbReference>
<dbReference type="GO" id="GO:0016787">
    <property type="term" value="F:hydrolase activity"/>
    <property type="evidence" value="ECO:0007669"/>
    <property type="project" value="UniProtKB-KW"/>
</dbReference>
<name>A0A645ARS3_9ZZZZ</name>
<dbReference type="PANTHER" id="PTHR35372">
    <property type="entry name" value="ATP BINDING PROTEIN-RELATED"/>
    <property type="match status" value="1"/>
</dbReference>
<evidence type="ECO:0000256" key="1">
    <source>
        <dbReference type="ARBA" id="ARBA00022741"/>
    </source>
</evidence>
<dbReference type="SUPFAM" id="SSF52540">
    <property type="entry name" value="P-loop containing nucleoside triphosphate hydrolases"/>
    <property type="match status" value="1"/>
</dbReference>
<proteinExistence type="predicted"/>